<dbReference type="Proteomes" id="UP000095230">
    <property type="component" value="Unassembled WGS sequence"/>
</dbReference>
<accession>A0A1E5IRM2</accession>
<evidence type="ECO:0000313" key="2">
    <source>
        <dbReference type="Proteomes" id="UP000095230"/>
    </source>
</evidence>
<gene>
    <name evidence="1" type="ORF">BEL05_13195</name>
</gene>
<evidence type="ECO:0000313" key="1">
    <source>
        <dbReference type="EMBL" id="OEG73222.1"/>
    </source>
</evidence>
<name>A0A1E5IRM2_SHECO</name>
<organism evidence="1 2">
    <name type="scientific">Shewanella colwelliana</name>
    <name type="common">Alteromonas colwelliana</name>
    <dbReference type="NCBI Taxonomy" id="23"/>
    <lineage>
        <taxon>Bacteria</taxon>
        <taxon>Pseudomonadati</taxon>
        <taxon>Pseudomonadota</taxon>
        <taxon>Gammaproteobacteria</taxon>
        <taxon>Alteromonadales</taxon>
        <taxon>Shewanellaceae</taxon>
        <taxon>Shewanella</taxon>
    </lineage>
</organism>
<proteinExistence type="predicted"/>
<dbReference type="AlphaFoldDB" id="A0A1E5IRM2"/>
<protein>
    <submittedName>
        <fullName evidence="1">Uncharacterized protein</fullName>
    </submittedName>
</protein>
<dbReference type="EMBL" id="MCBT01000043">
    <property type="protein sequence ID" value="OEG73222.1"/>
    <property type="molecule type" value="Genomic_DNA"/>
</dbReference>
<sequence>MGNTNGNIADCLDRGTLKDESLSTHKEGLNKEIDMANLFKLGVIMIACYFGYQHWFAAFPLEEYRLTSVPVTLDILPAPKVSRTQNNQVDFELLDSQHHQDNSLTMLVMSYHSSMDRFEAEDLEFLPYEIEKYSPVGNTFGGLNAMTKESIIDRGYINTDGVRGYQLVMKLEPQQINLIQHIYIVDEHLLVLMAGYQSEREEKTAKNFLNSVQFL</sequence>
<dbReference type="OrthoDB" id="6267542at2"/>
<dbReference type="RefSeq" id="WP_069671440.1">
    <property type="nucleotide sequence ID" value="NZ_BPFF01000001.1"/>
</dbReference>
<reference evidence="1 2" key="1">
    <citation type="submission" date="2016-07" db="EMBL/GenBank/DDBJ databases">
        <title>Whole-genome of two Shewanella species isolated from a digestive organ of sea cucumber Apostichopus japonicus Selenka 1867.</title>
        <authorList>
            <person name="Hong H.-H."/>
            <person name="Choi H."/>
            <person name="Cheon S."/>
            <person name="Oh J.-S."/>
            <person name="Lee H.-G."/>
            <person name="Park C."/>
        </authorList>
    </citation>
    <scope>NUCLEOTIDE SEQUENCE [LARGE SCALE GENOMIC DNA]</scope>
    <source>
        <strain evidence="1 2">CSB03KR</strain>
    </source>
</reference>
<comment type="caution">
    <text evidence="1">The sequence shown here is derived from an EMBL/GenBank/DDBJ whole genome shotgun (WGS) entry which is preliminary data.</text>
</comment>